<comment type="caution">
    <text evidence="2">The sequence shown here is derived from an EMBL/GenBank/DDBJ whole genome shotgun (WGS) entry which is preliminary data.</text>
</comment>
<sequence>MPVRAMIADAADYFAKGCGRCERFATPECSTRQWIDGLEALRRLCLEAGLTETAKWGHPCYMHAGRNIAIIGAFRGDFRLSFFNAALMKDPEGVLRKSGPNCRHADMIGFTSTAGVTRLEPVLRAYLAEAMAYADAGIKPVHEEAEIESPDELAEALDHDPVLAEAFHALTPGRQKSYVINIGSAKAPATRQARIEKFRPKILAGKGAMER</sequence>
<dbReference type="EMBL" id="BMFS01000014">
    <property type="protein sequence ID" value="GGH07431.1"/>
    <property type="molecule type" value="Genomic_DNA"/>
</dbReference>
<dbReference type="InterPro" id="IPR014922">
    <property type="entry name" value="YdhG-like"/>
</dbReference>
<dbReference type="Proteomes" id="UP000648722">
    <property type="component" value="Unassembled WGS sequence"/>
</dbReference>
<reference evidence="3" key="1">
    <citation type="journal article" date="2019" name="Int. J. Syst. Evol. Microbiol.">
        <title>The Global Catalogue of Microorganisms (GCM) 10K type strain sequencing project: providing services to taxonomists for standard genome sequencing and annotation.</title>
        <authorList>
            <consortium name="The Broad Institute Genomics Platform"/>
            <consortium name="The Broad Institute Genome Sequencing Center for Infectious Disease"/>
            <person name="Wu L."/>
            <person name="Ma J."/>
        </authorList>
    </citation>
    <scope>NUCLEOTIDE SEQUENCE [LARGE SCALE GENOMIC DNA]</scope>
    <source>
        <strain evidence="3">CGMCC 1.12766</strain>
    </source>
</reference>
<evidence type="ECO:0000313" key="2">
    <source>
        <dbReference type="EMBL" id="GGH07431.1"/>
    </source>
</evidence>
<dbReference type="Pfam" id="PF08818">
    <property type="entry name" value="DUF1801"/>
    <property type="match status" value="1"/>
</dbReference>
<evidence type="ECO:0000259" key="1">
    <source>
        <dbReference type="Pfam" id="PF08818"/>
    </source>
</evidence>
<keyword evidence="3" id="KW-1185">Reference proteome</keyword>
<proteinExistence type="predicted"/>
<feature type="domain" description="YdhG-like" evidence="1">
    <location>
        <begin position="36"/>
        <end position="131"/>
    </location>
</feature>
<dbReference type="PIRSF" id="PIRSF021308">
    <property type="entry name" value="UCP021308"/>
    <property type="match status" value="1"/>
</dbReference>
<dbReference type="InterPro" id="IPR016786">
    <property type="entry name" value="YdeI_bac"/>
</dbReference>
<name>A0ABQ1XYY7_9PROT</name>
<organism evidence="2 3">
    <name type="scientific">Glycocaulis albus</name>
    <dbReference type="NCBI Taxonomy" id="1382801"/>
    <lineage>
        <taxon>Bacteria</taxon>
        <taxon>Pseudomonadati</taxon>
        <taxon>Pseudomonadota</taxon>
        <taxon>Alphaproteobacteria</taxon>
        <taxon>Maricaulales</taxon>
        <taxon>Maricaulaceae</taxon>
        <taxon>Glycocaulis</taxon>
    </lineage>
</organism>
<accession>A0ABQ1XYY7</accession>
<gene>
    <name evidence="2" type="ORF">GCM10007420_25120</name>
</gene>
<dbReference type="SUPFAM" id="SSF159888">
    <property type="entry name" value="YdhG-like"/>
    <property type="match status" value="1"/>
</dbReference>
<protein>
    <recommendedName>
        <fullName evidence="1">YdhG-like domain-containing protein</fullName>
    </recommendedName>
</protein>
<evidence type="ECO:0000313" key="3">
    <source>
        <dbReference type="Proteomes" id="UP000648722"/>
    </source>
</evidence>
<dbReference type="Pfam" id="PF13376">
    <property type="entry name" value="OmdA"/>
    <property type="match status" value="1"/>
</dbReference>